<keyword evidence="1" id="KW-0812">Transmembrane</keyword>
<dbReference type="AlphaFoldDB" id="A0A835RGT3"/>
<comment type="caution">
    <text evidence="2">The sequence shown here is derived from an EMBL/GenBank/DDBJ whole genome shotgun (WGS) entry which is preliminary data.</text>
</comment>
<sequence length="467" mass="51517">MGMYDLVKNDDGLLDDRIQNILALEEGIESRKVDESAKLLARKVIKPSGIGGVDSPSVEIVVGSADCPSISAAKAVRLVSLDVFRGITVALMILVDDGGAFCPAINHSPWNGITIADFVMPFFLFIVGVSLGLTYKNVSNRIDATWKAVFRALKLFTMGVVLQGGFFHGVHSLTFGIDLLKIRVMGVLQRIAIAYLMAAICEVWLTNDVLVDSGYSLVKKYQLQFLVGGVLTAIYLVLLYGLFVPDWQYQIPIHGDRSILYSVKCGVRGDTSPACNAVGMIDRKILGIEHLYKRPAYGRTKQCSINSPYSGPLPADAPSWCGAPFDPEGLLSTIMAIVTCLIGLHFGHVIVHFKNHKARVFQWMISSSCLLASAFFLIYFGMHINKALYTVSYTTITTAASGLLFAGIYLLVDVCGYRRPTYSMEWMGKHALMIYVLVACNILPIFIHGFYWKEPKVNLLRWLGFTV</sequence>
<dbReference type="EMBL" id="JADCNL010000004">
    <property type="protein sequence ID" value="KAG0485667.1"/>
    <property type="molecule type" value="Genomic_DNA"/>
</dbReference>
<feature type="transmembrane region" description="Helical" evidence="1">
    <location>
        <begin position="432"/>
        <end position="452"/>
    </location>
</feature>
<accession>A0A835RGT3</accession>
<keyword evidence="1" id="KW-1133">Transmembrane helix</keyword>
<keyword evidence="1" id="KW-0472">Membrane</keyword>
<feature type="transmembrane region" description="Helical" evidence="1">
    <location>
        <begin position="388"/>
        <end position="412"/>
    </location>
</feature>
<keyword evidence="3" id="KW-1185">Reference proteome</keyword>
<feature type="transmembrane region" description="Helical" evidence="1">
    <location>
        <begin position="330"/>
        <end position="351"/>
    </location>
</feature>
<gene>
    <name evidence="2" type="ORF">HPP92_009746</name>
</gene>
<protein>
    <recommendedName>
        <fullName evidence="4">Heparan-alpha-glucosaminide N-acetyltransferase catalytic domain-containing protein</fullName>
    </recommendedName>
</protein>
<evidence type="ECO:0000313" key="2">
    <source>
        <dbReference type="EMBL" id="KAG0485667.1"/>
    </source>
</evidence>
<dbReference type="PANTHER" id="PTHR31061">
    <property type="entry name" value="LD22376P"/>
    <property type="match status" value="1"/>
</dbReference>
<evidence type="ECO:0008006" key="4">
    <source>
        <dbReference type="Google" id="ProtNLM"/>
    </source>
</evidence>
<dbReference type="OrthoDB" id="2111841at2759"/>
<feature type="transmembrane region" description="Helical" evidence="1">
    <location>
        <begin position="363"/>
        <end position="382"/>
    </location>
</feature>
<evidence type="ECO:0000313" key="3">
    <source>
        <dbReference type="Proteomes" id="UP000636800"/>
    </source>
</evidence>
<name>A0A835RGT3_VANPL</name>
<dbReference type="Proteomes" id="UP000636800">
    <property type="component" value="Unassembled WGS sequence"/>
</dbReference>
<dbReference type="PANTHER" id="PTHR31061:SF24">
    <property type="entry name" value="LD22376P"/>
    <property type="match status" value="1"/>
</dbReference>
<feature type="transmembrane region" description="Helical" evidence="1">
    <location>
        <begin position="187"/>
        <end position="205"/>
    </location>
</feature>
<reference evidence="2 3" key="1">
    <citation type="journal article" date="2020" name="Nat. Food">
        <title>A phased Vanilla planifolia genome enables genetic improvement of flavour and production.</title>
        <authorList>
            <person name="Hasing T."/>
            <person name="Tang H."/>
            <person name="Brym M."/>
            <person name="Khazi F."/>
            <person name="Huang T."/>
            <person name="Chambers A.H."/>
        </authorList>
    </citation>
    <scope>NUCLEOTIDE SEQUENCE [LARGE SCALE GENOMIC DNA]</scope>
    <source>
        <tissue evidence="2">Leaf</tissue>
    </source>
</reference>
<evidence type="ECO:0000256" key="1">
    <source>
        <dbReference type="SAM" id="Phobius"/>
    </source>
</evidence>
<feature type="transmembrane region" description="Helical" evidence="1">
    <location>
        <begin position="115"/>
        <end position="135"/>
    </location>
</feature>
<feature type="transmembrane region" description="Helical" evidence="1">
    <location>
        <begin position="225"/>
        <end position="243"/>
    </location>
</feature>
<organism evidence="2 3">
    <name type="scientific">Vanilla planifolia</name>
    <name type="common">Vanilla</name>
    <dbReference type="NCBI Taxonomy" id="51239"/>
    <lineage>
        <taxon>Eukaryota</taxon>
        <taxon>Viridiplantae</taxon>
        <taxon>Streptophyta</taxon>
        <taxon>Embryophyta</taxon>
        <taxon>Tracheophyta</taxon>
        <taxon>Spermatophyta</taxon>
        <taxon>Magnoliopsida</taxon>
        <taxon>Liliopsida</taxon>
        <taxon>Asparagales</taxon>
        <taxon>Orchidaceae</taxon>
        <taxon>Vanilloideae</taxon>
        <taxon>Vanilleae</taxon>
        <taxon>Vanilla</taxon>
    </lineage>
</organism>
<proteinExistence type="predicted"/>
<feature type="transmembrane region" description="Helical" evidence="1">
    <location>
        <begin position="155"/>
        <end position="175"/>
    </location>
</feature>